<accession>A0AAD3Y227</accession>
<gene>
    <name evidence="3" type="ORF">Nepgr_028390</name>
</gene>
<feature type="region of interest" description="Disordered" evidence="1">
    <location>
        <begin position="1"/>
        <end position="27"/>
    </location>
</feature>
<feature type="compositionally biased region" description="Polar residues" evidence="1">
    <location>
        <begin position="9"/>
        <end position="19"/>
    </location>
</feature>
<evidence type="ECO:0000256" key="1">
    <source>
        <dbReference type="SAM" id="MobiDB-lite"/>
    </source>
</evidence>
<keyword evidence="4" id="KW-1185">Reference proteome</keyword>
<name>A0AAD3Y227_NEPGR</name>
<keyword evidence="2" id="KW-0812">Transmembrane</keyword>
<evidence type="ECO:0000313" key="4">
    <source>
        <dbReference type="Proteomes" id="UP001279734"/>
    </source>
</evidence>
<evidence type="ECO:0000313" key="3">
    <source>
        <dbReference type="EMBL" id="GMH26547.1"/>
    </source>
</evidence>
<sequence length="110" mass="11951">MLEDHRSPAISNCRNNDPDSGNGHPLRHSLACVRTVQTVRQPNLVAATQLHALSNSSSRLPPNHLRQRPTSSVISTGSDNSAYSLFRLAALIGLRLVGSAAITLIFLQHY</sequence>
<reference evidence="3" key="1">
    <citation type="submission" date="2023-05" db="EMBL/GenBank/DDBJ databases">
        <title>Nepenthes gracilis genome sequencing.</title>
        <authorList>
            <person name="Fukushima K."/>
        </authorList>
    </citation>
    <scope>NUCLEOTIDE SEQUENCE</scope>
    <source>
        <strain evidence="3">SING2019-196</strain>
    </source>
</reference>
<evidence type="ECO:0000256" key="2">
    <source>
        <dbReference type="SAM" id="Phobius"/>
    </source>
</evidence>
<dbReference type="EMBL" id="BSYO01000031">
    <property type="protein sequence ID" value="GMH26547.1"/>
    <property type="molecule type" value="Genomic_DNA"/>
</dbReference>
<keyword evidence="2" id="KW-1133">Transmembrane helix</keyword>
<proteinExistence type="predicted"/>
<dbReference type="Proteomes" id="UP001279734">
    <property type="component" value="Unassembled WGS sequence"/>
</dbReference>
<feature type="transmembrane region" description="Helical" evidence="2">
    <location>
        <begin position="85"/>
        <end position="107"/>
    </location>
</feature>
<protein>
    <submittedName>
        <fullName evidence="3">Uncharacterized protein</fullName>
    </submittedName>
</protein>
<keyword evidence="2" id="KW-0472">Membrane</keyword>
<organism evidence="3 4">
    <name type="scientific">Nepenthes gracilis</name>
    <name type="common">Slender pitcher plant</name>
    <dbReference type="NCBI Taxonomy" id="150966"/>
    <lineage>
        <taxon>Eukaryota</taxon>
        <taxon>Viridiplantae</taxon>
        <taxon>Streptophyta</taxon>
        <taxon>Embryophyta</taxon>
        <taxon>Tracheophyta</taxon>
        <taxon>Spermatophyta</taxon>
        <taxon>Magnoliopsida</taxon>
        <taxon>eudicotyledons</taxon>
        <taxon>Gunneridae</taxon>
        <taxon>Pentapetalae</taxon>
        <taxon>Caryophyllales</taxon>
        <taxon>Nepenthaceae</taxon>
        <taxon>Nepenthes</taxon>
    </lineage>
</organism>
<feature type="region of interest" description="Disordered" evidence="1">
    <location>
        <begin position="55"/>
        <end position="74"/>
    </location>
</feature>
<comment type="caution">
    <text evidence="3">The sequence shown here is derived from an EMBL/GenBank/DDBJ whole genome shotgun (WGS) entry which is preliminary data.</text>
</comment>
<dbReference type="AlphaFoldDB" id="A0AAD3Y227"/>